<dbReference type="KEGG" id="stru:115192208"/>
<dbReference type="PANTHER" id="PTHR10271">
    <property type="entry name" value="INTERFERON-INDUCED PROTEIN WITH TETRATRICOPEPTIDE REPEATS"/>
    <property type="match status" value="1"/>
</dbReference>
<keyword evidence="2" id="KW-0677">Repeat</keyword>
<dbReference type="Gene3D" id="1.25.40.10">
    <property type="entry name" value="Tetratricopeptide repeat domain"/>
    <property type="match status" value="3"/>
</dbReference>
<dbReference type="InterPro" id="IPR011990">
    <property type="entry name" value="TPR-like_helical_dom_sf"/>
</dbReference>
<reference evidence="6" key="2">
    <citation type="submission" date="2025-09" db="UniProtKB">
        <authorList>
            <consortium name="Ensembl"/>
        </authorList>
    </citation>
    <scope>IDENTIFICATION</scope>
</reference>
<dbReference type="Ensembl" id="ENSSTUT00000013291.1">
    <property type="protein sequence ID" value="ENSSTUP00000012555.1"/>
    <property type="gene ID" value="ENSSTUG00000005913.1"/>
</dbReference>
<accession>A0A673WKQ1</accession>
<dbReference type="GO" id="GO:0045087">
    <property type="term" value="P:innate immune response"/>
    <property type="evidence" value="ECO:0007669"/>
    <property type="project" value="UniProtKB-KW"/>
</dbReference>
<evidence type="ECO:0000256" key="2">
    <source>
        <dbReference type="ARBA" id="ARBA00022737"/>
    </source>
</evidence>
<dbReference type="OrthoDB" id="10043504at2759"/>
<proteinExistence type="inferred from homology"/>
<protein>
    <submittedName>
        <fullName evidence="6">Interferon-induced protein with tetratricopeptide repeats 2-like</fullName>
    </submittedName>
</protein>
<sequence>MNPTQTVLRTKLEKLECHFTWGLEVSRYKLLSIRDHLEDIGSDESYPWLGQKYNLWAYVHHTLGSTDMALQCLSNKAEEAFHQNSPLDTMGPWLLVHYGNLAWVHYHLDNQAESQGYVTKVEALIRDYPSPSQGELHPEVCAEKAWTLMKFGQDKRQKAIEYFQMAIRMEPGRKEWQSSHVLALDSVIFSKRQASEFLEKLRLAKEHDPDNLYVASVYLLRLGRIGQVRREEAQWLAKQILKKPVSCYNGIRPLLCFYRQYFSHDDAIDLAHKALERHPNVRYLKKRLAKSYKQKINSGGRWSKGDSLSQSLINKAISVYMEVVLLYPETSIKVKLELASIYAKSRIDKRELANQIYEELLASVQEPSKLQLLYNQYATYLYSSIKDYNGSIDYHKKAAEIPNSNKYGRKSINILRKIREEGGGGGGGI</sequence>
<keyword evidence="4" id="KW-0391">Immunity</keyword>
<dbReference type="GeneID" id="115192208"/>
<evidence type="ECO:0000313" key="6">
    <source>
        <dbReference type="Ensembl" id="ENSSTUP00000012555.1"/>
    </source>
</evidence>
<dbReference type="FunFam" id="1.25.40.10:FF:000036">
    <property type="entry name" value="interferon-induced protein with tetratricopeptide repeats 5"/>
    <property type="match status" value="1"/>
</dbReference>
<gene>
    <name evidence="6" type="primary">LOC115192208</name>
</gene>
<dbReference type="RefSeq" id="XP_029606306.1">
    <property type="nucleotide sequence ID" value="XM_029750446.1"/>
</dbReference>
<dbReference type="SUPFAM" id="SSF81901">
    <property type="entry name" value="HCP-like"/>
    <property type="match status" value="1"/>
</dbReference>
<dbReference type="GO" id="GO:0051607">
    <property type="term" value="P:defense response to virus"/>
    <property type="evidence" value="ECO:0007669"/>
    <property type="project" value="TreeGrafter"/>
</dbReference>
<dbReference type="Proteomes" id="UP000472277">
    <property type="component" value="Chromosome 4"/>
</dbReference>
<name>A0A673WKQ1_SALTR</name>
<keyword evidence="7" id="KW-1185">Reference proteome</keyword>
<reference evidence="6" key="1">
    <citation type="submission" date="2025-08" db="UniProtKB">
        <authorList>
            <consortium name="Ensembl"/>
        </authorList>
    </citation>
    <scope>IDENTIFICATION</scope>
</reference>
<dbReference type="InParanoid" id="A0A673WKQ1"/>
<dbReference type="GO" id="GO:0005829">
    <property type="term" value="C:cytosol"/>
    <property type="evidence" value="ECO:0007669"/>
    <property type="project" value="TreeGrafter"/>
</dbReference>
<evidence type="ECO:0000256" key="5">
    <source>
        <dbReference type="ARBA" id="ARBA00038336"/>
    </source>
</evidence>
<comment type="similarity">
    <text evidence="5">Belongs to the IFIT family.</text>
</comment>
<evidence type="ECO:0000256" key="4">
    <source>
        <dbReference type="ARBA" id="ARBA00022859"/>
    </source>
</evidence>
<keyword evidence="3" id="KW-0802">TPR repeat</keyword>
<evidence type="ECO:0000313" key="7">
    <source>
        <dbReference type="Proteomes" id="UP000472277"/>
    </source>
</evidence>
<evidence type="ECO:0000256" key="3">
    <source>
        <dbReference type="ARBA" id="ARBA00022803"/>
    </source>
</evidence>
<dbReference type="GeneTree" id="ENSGT00950000182946"/>
<dbReference type="PANTHER" id="PTHR10271:SF14">
    <property type="entry name" value="INTERFERON-INDUCED PROTEIN WITH TETRATRICOPEPTIDE REPEATS-RELATED"/>
    <property type="match status" value="1"/>
</dbReference>
<dbReference type="AlphaFoldDB" id="A0A673WKQ1"/>
<dbReference type="FunCoup" id="A0A673WKQ1">
    <property type="interactions" value="2"/>
</dbReference>
<keyword evidence="1" id="KW-0399">Innate immunity</keyword>
<dbReference type="SUPFAM" id="SSF48452">
    <property type="entry name" value="TPR-like"/>
    <property type="match status" value="1"/>
</dbReference>
<dbReference type="OMA" id="PADKQMI"/>
<dbReference type="RefSeq" id="XP_029606307.1">
    <property type="nucleotide sequence ID" value="XM_029750447.1"/>
</dbReference>
<evidence type="ECO:0000256" key="1">
    <source>
        <dbReference type="ARBA" id="ARBA00022588"/>
    </source>
</evidence>
<organism evidence="6 7">
    <name type="scientific">Salmo trutta</name>
    <name type="common">Brown trout</name>
    <dbReference type="NCBI Taxonomy" id="8032"/>
    <lineage>
        <taxon>Eukaryota</taxon>
        <taxon>Metazoa</taxon>
        <taxon>Chordata</taxon>
        <taxon>Craniata</taxon>
        <taxon>Vertebrata</taxon>
        <taxon>Euteleostomi</taxon>
        <taxon>Actinopterygii</taxon>
        <taxon>Neopterygii</taxon>
        <taxon>Teleostei</taxon>
        <taxon>Protacanthopterygii</taxon>
        <taxon>Salmoniformes</taxon>
        <taxon>Salmonidae</taxon>
        <taxon>Salmoninae</taxon>
        <taxon>Salmo</taxon>
    </lineage>
</organism>